<dbReference type="GO" id="GO:0006508">
    <property type="term" value="P:proteolysis"/>
    <property type="evidence" value="ECO:0007669"/>
    <property type="project" value="UniProtKB-KW"/>
</dbReference>
<keyword evidence="2" id="KW-0645">Protease</keyword>
<feature type="transmembrane region" description="Helical" evidence="1">
    <location>
        <begin position="129"/>
        <end position="150"/>
    </location>
</feature>
<organism evidence="2 3">
    <name type="scientific">Microcella alkaliphila</name>
    <dbReference type="NCBI Taxonomy" id="279828"/>
    <lineage>
        <taxon>Bacteria</taxon>
        <taxon>Bacillati</taxon>
        <taxon>Actinomycetota</taxon>
        <taxon>Actinomycetes</taxon>
        <taxon>Micrococcales</taxon>
        <taxon>Microbacteriaceae</taxon>
        <taxon>Microcella</taxon>
    </lineage>
</organism>
<dbReference type="GO" id="GO:0008233">
    <property type="term" value="F:peptidase activity"/>
    <property type="evidence" value="ECO:0007669"/>
    <property type="project" value="UniProtKB-KW"/>
</dbReference>
<keyword evidence="1" id="KW-0812">Transmembrane</keyword>
<feature type="transmembrane region" description="Helical" evidence="1">
    <location>
        <begin position="162"/>
        <end position="184"/>
    </location>
</feature>
<proteinExistence type="predicted"/>
<feature type="transmembrane region" description="Helical" evidence="1">
    <location>
        <begin position="84"/>
        <end position="109"/>
    </location>
</feature>
<feature type="transmembrane region" description="Helical" evidence="1">
    <location>
        <begin position="41"/>
        <end position="63"/>
    </location>
</feature>
<gene>
    <name evidence="2" type="ORF">MalAC0309_2135</name>
</gene>
<dbReference type="EMBL" id="AP017315">
    <property type="protein sequence ID" value="BAU32978.1"/>
    <property type="molecule type" value="Genomic_DNA"/>
</dbReference>
<feature type="transmembrane region" description="Helical" evidence="1">
    <location>
        <begin position="216"/>
        <end position="236"/>
    </location>
</feature>
<keyword evidence="1" id="KW-1133">Transmembrane helix</keyword>
<sequence length="239" mass="25500">MSTATLTAALTHRLALFAAGQLLLTVIFALAGVAEPFAAAGAWWPVTAIVVNVVSLVLMRWWLHRHDRRLRDVYRVEPHRVPRVLGLVALVTVIALALGAAGSLGLGALLFGDPQLAVAALVQPLPAWAIIPVVVVFPLTTAAVELPLYFGIVLPELRERGLGEWSAVLIAGGALAVQHVALPLSTDPAFIAWRALMFVAFAVFLALALSRRPVLLPYLVGIHYLLDLAVALQFAGVAR</sequence>
<accession>A0A0U5CH59</accession>
<name>A0A0U5CH59_9MICO</name>
<dbReference type="OrthoDB" id="3729405at2"/>
<evidence type="ECO:0000313" key="3">
    <source>
        <dbReference type="Proteomes" id="UP000218965"/>
    </source>
</evidence>
<dbReference type="Proteomes" id="UP000218965">
    <property type="component" value="Chromosome"/>
</dbReference>
<evidence type="ECO:0000313" key="2">
    <source>
        <dbReference type="EMBL" id="BAU32978.1"/>
    </source>
</evidence>
<evidence type="ECO:0000256" key="1">
    <source>
        <dbReference type="SAM" id="Phobius"/>
    </source>
</evidence>
<dbReference type="KEGG" id="malk:MalAC0309_2135"/>
<dbReference type="AlphaFoldDB" id="A0A0U5CH59"/>
<reference evidence="2 3" key="2">
    <citation type="submission" date="2016-01" db="EMBL/GenBank/DDBJ databases">
        <title>Microcella alkaliphila JAM AC0309 whole genome shotgun sequence.</title>
        <authorList>
            <person name="Kurata A."/>
            <person name="Hirose Y."/>
            <person name="Kishimoto N."/>
            <person name="Kobayashi T."/>
        </authorList>
    </citation>
    <scope>NUCLEOTIDE SEQUENCE [LARGE SCALE GENOMIC DNA]</scope>
    <source>
        <strain evidence="2 3">JAM AC0309</strain>
    </source>
</reference>
<protein>
    <submittedName>
        <fullName evidence="2">CAAX protease self-immunity protein</fullName>
    </submittedName>
</protein>
<reference evidence="3" key="1">
    <citation type="submission" date="2015-12" db="EMBL/GenBank/DDBJ databases">
        <authorList>
            <person name="Shamseldin A."/>
            <person name="Moawad H."/>
            <person name="Abd El-Rahim W.M."/>
            <person name="Sadowsky M.J."/>
        </authorList>
    </citation>
    <scope>NUCLEOTIDE SEQUENCE [LARGE SCALE GENOMIC DNA]</scope>
    <source>
        <strain evidence="3">JAM AC0309</strain>
    </source>
</reference>
<keyword evidence="2" id="KW-0378">Hydrolase</keyword>
<keyword evidence="1" id="KW-0472">Membrane</keyword>
<feature type="transmembrane region" description="Helical" evidence="1">
    <location>
        <begin position="190"/>
        <end position="209"/>
    </location>
</feature>
<dbReference type="RefSeq" id="WP_096422514.1">
    <property type="nucleotide sequence ID" value="NZ_AP017315.1"/>
</dbReference>